<reference evidence="2 3" key="1">
    <citation type="submission" date="2020-12" db="EMBL/GenBank/DDBJ databases">
        <title>A novel species.</title>
        <authorList>
            <person name="Li K."/>
        </authorList>
    </citation>
    <scope>NUCLEOTIDE SEQUENCE [LARGE SCALE GENOMIC DNA]</scope>
    <source>
        <strain evidence="2 3">ZYC-3</strain>
    </source>
</reference>
<dbReference type="Proteomes" id="UP000595636">
    <property type="component" value="Chromosome"/>
</dbReference>
<dbReference type="AlphaFoldDB" id="A0A7T7I0D3"/>
<keyword evidence="1" id="KW-0472">Membrane</keyword>
<dbReference type="KEGG" id="slf:JEQ17_03915"/>
<feature type="transmembrane region" description="Helical" evidence="1">
    <location>
        <begin position="57"/>
        <end position="78"/>
    </location>
</feature>
<protein>
    <submittedName>
        <fullName evidence="2">Uncharacterized protein</fullName>
    </submittedName>
</protein>
<feature type="transmembrane region" description="Helical" evidence="1">
    <location>
        <begin position="16"/>
        <end position="37"/>
    </location>
</feature>
<organism evidence="2 3">
    <name type="scientific">Streptomyces liliifuscus</name>
    <dbReference type="NCBI Taxonomy" id="2797636"/>
    <lineage>
        <taxon>Bacteria</taxon>
        <taxon>Bacillati</taxon>
        <taxon>Actinomycetota</taxon>
        <taxon>Actinomycetes</taxon>
        <taxon>Kitasatosporales</taxon>
        <taxon>Streptomycetaceae</taxon>
        <taxon>Streptomyces</taxon>
    </lineage>
</organism>
<gene>
    <name evidence="2" type="ORF">JEQ17_03915</name>
</gene>
<keyword evidence="1" id="KW-0812">Transmembrane</keyword>
<keyword evidence="1" id="KW-1133">Transmembrane helix</keyword>
<evidence type="ECO:0000256" key="1">
    <source>
        <dbReference type="SAM" id="Phobius"/>
    </source>
</evidence>
<proteinExistence type="predicted"/>
<dbReference type="EMBL" id="CP066831">
    <property type="protein sequence ID" value="QQM38695.1"/>
    <property type="molecule type" value="Genomic_DNA"/>
</dbReference>
<evidence type="ECO:0000313" key="2">
    <source>
        <dbReference type="EMBL" id="QQM38695.1"/>
    </source>
</evidence>
<keyword evidence="3" id="KW-1185">Reference proteome</keyword>
<evidence type="ECO:0000313" key="3">
    <source>
        <dbReference type="Proteomes" id="UP000595636"/>
    </source>
</evidence>
<accession>A0A7T7I0D3</accession>
<name>A0A7T7I0D3_9ACTN</name>
<dbReference type="RefSeq" id="WP_200393861.1">
    <property type="nucleotide sequence ID" value="NZ_CP066831.1"/>
</dbReference>
<sequence>MPAFWSAAAGKLVERWLASGLASAVYWLVMVLAWAAGQRHPRQALVGRLDTVGAMRAGEQITLLLVVLVGLAASGLLMRQLTLPALRLLEGYWPRFLSSASERLCAGHARRRTADSAEWRVLYARLEAAPSAAGPPAPLSAAERAECTRLEARLRWSPRDPALTMPTRVGNILRAAEAEPHHKYGLDAVLLWPHLWTLLPEAFQRDLSVARQRLDAAVAAGLWALLVLPAVYWTPWALSALLFTPAAWGWWLPRACQDYAILLQVAFDLHRRELYRALRHPLPTTAAEEPAAGLRLTAYVYRGSDDPALIFDPGD</sequence>